<feature type="transmembrane region" description="Helical" evidence="2">
    <location>
        <begin position="733"/>
        <end position="756"/>
    </location>
</feature>
<reference evidence="4" key="1">
    <citation type="journal article" date="2019" name="Int. J. Syst. Evol. Microbiol.">
        <title>The Global Catalogue of Microorganisms (GCM) 10K type strain sequencing project: providing services to taxonomists for standard genome sequencing and annotation.</title>
        <authorList>
            <consortium name="The Broad Institute Genomics Platform"/>
            <consortium name="The Broad Institute Genome Sequencing Center for Infectious Disease"/>
            <person name="Wu L."/>
            <person name="Ma J."/>
        </authorList>
    </citation>
    <scope>NUCLEOTIDE SEQUENCE [LARGE SCALE GENOMIC DNA]</scope>
    <source>
        <strain evidence="4">JCM 3369</strain>
    </source>
</reference>
<gene>
    <name evidence="3" type="ORF">ACFQKB_36390</name>
</gene>
<accession>A0ABW2CWF0</accession>
<feature type="transmembrane region" description="Helical" evidence="2">
    <location>
        <begin position="689"/>
        <end position="712"/>
    </location>
</feature>
<dbReference type="RefSeq" id="WP_160825783.1">
    <property type="nucleotide sequence ID" value="NZ_JBHSXS010000036.1"/>
</dbReference>
<feature type="transmembrane region" description="Helical" evidence="2">
    <location>
        <begin position="541"/>
        <end position="561"/>
    </location>
</feature>
<name>A0ABW2CWF0_9ACTN</name>
<evidence type="ECO:0008006" key="5">
    <source>
        <dbReference type="Google" id="ProtNLM"/>
    </source>
</evidence>
<feature type="transmembrane region" description="Helical" evidence="2">
    <location>
        <begin position="632"/>
        <end position="656"/>
    </location>
</feature>
<evidence type="ECO:0000313" key="3">
    <source>
        <dbReference type="EMBL" id="MFC6885285.1"/>
    </source>
</evidence>
<feature type="transmembrane region" description="Helical" evidence="2">
    <location>
        <begin position="507"/>
        <end position="529"/>
    </location>
</feature>
<dbReference type="EMBL" id="JBHSXS010000036">
    <property type="protein sequence ID" value="MFC6885285.1"/>
    <property type="molecule type" value="Genomic_DNA"/>
</dbReference>
<feature type="transmembrane region" description="Helical" evidence="2">
    <location>
        <begin position="567"/>
        <end position="589"/>
    </location>
</feature>
<keyword evidence="4" id="KW-1185">Reference proteome</keyword>
<feature type="transmembrane region" description="Helical" evidence="2">
    <location>
        <begin position="468"/>
        <end position="487"/>
    </location>
</feature>
<evidence type="ECO:0000256" key="2">
    <source>
        <dbReference type="SAM" id="Phobius"/>
    </source>
</evidence>
<comment type="caution">
    <text evidence="3">The sequence shown here is derived from an EMBL/GenBank/DDBJ whole genome shotgun (WGS) entry which is preliminary data.</text>
</comment>
<feature type="compositionally biased region" description="Low complexity" evidence="1">
    <location>
        <begin position="61"/>
        <end position="81"/>
    </location>
</feature>
<evidence type="ECO:0000256" key="1">
    <source>
        <dbReference type="SAM" id="MobiDB-lite"/>
    </source>
</evidence>
<feature type="region of interest" description="Disordered" evidence="1">
    <location>
        <begin position="46"/>
        <end position="87"/>
    </location>
</feature>
<keyword evidence="2" id="KW-0812">Transmembrane</keyword>
<evidence type="ECO:0000313" key="4">
    <source>
        <dbReference type="Proteomes" id="UP001596380"/>
    </source>
</evidence>
<feature type="transmembrane region" description="Helical" evidence="2">
    <location>
        <begin position="762"/>
        <end position="783"/>
    </location>
</feature>
<organism evidence="3 4">
    <name type="scientific">Actinomadura yumaensis</name>
    <dbReference type="NCBI Taxonomy" id="111807"/>
    <lineage>
        <taxon>Bacteria</taxon>
        <taxon>Bacillati</taxon>
        <taxon>Actinomycetota</taxon>
        <taxon>Actinomycetes</taxon>
        <taxon>Streptosporangiales</taxon>
        <taxon>Thermomonosporaceae</taxon>
        <taxon>Actinomadura</taxon>
    </lineage>
</organism>
<dbReference type="Proteomes" id="UP001596380">
    <property type="component" value="Unassembled WGS sequence"/>
</dbReference>
<feature type="transmembrane region" description="Helical" evidence="2">
    <location>
        <begin position="601"/>
        <end position="626"/>
    </location>
</feature>
<protein>
    <recommendedName>
        <fullName evidence="5">Phage-related protein</fullName>
    </recommendedName>
</protein>
<feature type="transmembrane region" description="Helical" evidence="2">
    <location>
        <begin position="663"/>
        <end position="683"/>
    </location>
</feature>
<keyword evidence="2" id="KW-0472">Membrane</keyword>
<feature type="transmembrane region" description="Helical" evidence="2">
    <location>
        <begin position="398"/>
        <end position="423"/>
    </location>
</feature>
<proteinExistence type="predicted"/>
<keyword evidence="2" id="KW-1133">Transmembrane helix</keyword>
<sequence>MAGGGDQAGSAYIPVRPDMRGFHTQVAAELRRLLGDVTRFGQQAGQQFGQGFGRGTRRGDPFQPFQQQQQRQQRQQRQQGQESGGAFAQSFERTLRQAAAQLPNIRVGANTSDADRALQELRSRMEILSRARVGIDISAEDATRELAQIRAELDRTSQGAEVHVRADIAAALAGIDRFQQQIDRLDHDDVHVDVDVDVDRANRGLGALTAVSGLARKGLGALSGAVGLLKFAPVALGAVQLVNALGPLLGLAAALPAVLAAKTAALGTLKLALYGVSDAFSAALTGDAAEFSESLEKLSPAARSVATELRTLKPTLLGVQQAAQQALFAPLRGELTRLTASLAGPVRAGVKGVAAELGLAGLSVARFARSGAGVSAVRSVFSGTETAIRRLRPAMQPVLAGLAAFAAQGAGSLGSIAGLVAKVAAGFGSWLQRMAAAGKVQEWISGALAVAQQLGGVLADVGGIVAKVFQAMSAAGGGALGVIGVVLDEVNKFLSSAEGSQALTGFFSGLGGITQALAPLLPLLGSVVAELVKGLLPIARALSPVISVLVGAIGTIVRALVPILVPLGQVIASLVSGLLPILQPIITLIAQTAAQIGQALVGALTASLPSLQQIVLAVASLLPALMPLVPLWSQWLTAILPLLPALVQLAALLIGYLVPPLRFLITLAVGIVSTWMGLLIPVFRLLVTVITWLAGLVGPMLSGLAAAFRWLGQAGVWLWQNALAPAFRGIATVAQWLFTFVSVVLIAPLVIAFRLIAAVARWLWTAVIGPVFRAIGSVISSVYNAVVRPVLNAFAAIFRNVVAPTVRWIYNNVIRPVWTSVGSVIRSVYDNVVRPTFDRLRSAVSSLAGYFRSAVGAIGKAWDGLKSAAKKPVAFVINSVWNGGIVRMWNAVAKLVPGTKQLGEIKGFARGGVVGPGQYGVLPGYAPGRDTMLAAVSPGEGWIRPDATRALGGGFIHGINAAAARGGTSAAARYLTSAGGPRFGLGGIVGDFLNSAKDLFTGGLVKTATKAFNPMLGLAQRTVGGTPFGQLAVGAARGLVGKILAFFKPLEAKIGGDGGKVVKVAEKYVGLSGNPNRFTQRMGMNGLPWCGMFVDGVFSEAGAKKALRGVGGTALVANYRSLPRVSQGAKKAGDLGLYRGDAGHINIFTGRGAITIGGNESNSVRKQSGYINSASSIRRPRFGLGGIVPDILAQDRAENRAGTTPGATRLLRGIAGQPTHDEGGWLPPGLNLVANYTRRPEAVLPQRDLNAMAGAARIGTAGGTTYVVYPREHTLTEAGLERMTRRQDALARIGRPV</sequence>